<dbReference type="InterPro" id="IPR001296">
    <property type="entry name" value="Glyco_trans_1"/>
</dbReference>
<sequence>MNVTQISIGRFHHFHLARQLEANRLLECIWTGYPKRKLKDETGIDINKIHSFPWIQTPYMALSGLGLSKLPWLKKEISWLAHETLDKHVASTIKKPTIVVALSGSGLYAGKAAKRIGGYHICDRGSSHIRFQNEILSEEYLRWGLKFPGIDARNIRKEEAEYEHADVITVPSEFVRRSFIEMGVPEEKIVKVVYGARLDRFKKIADPDADKFTVLWVGAVSLRKGFLDILDAFNKLSHPNKQLIVVGQVQPEVKQLLNSRDTSAVVFKGLVPNKDLSQIYSSAHVFVLPSLEEGLAMVMGEAMACGCPVIATTNSGADDLFEDGVEGFILPIRSPDLIAERLQQLADDPSLRLQMSEAAIKRVQSIGGWNKYGDNYVKLINTLV</sequence>
<dbReference type="Proteomes" id="UP000199072">
    <property type="component" value="Unassembled WGS sequence"/>
</dbReference>
<name>A0A1G6W969_9SPHI</name>
<accession>A0A1G6W969</accession>
<evidence type="ECO:0000313" key="3">
    <source>
        <dbReference type="Proteomes" id="UP000199072"/>
    </source>
</evidence>
<dbReference type="RefSeq" id="WP_091145407.1">
    <property type="nucleotide sequence ID" value="NZ_FNAI01000002.1"/>
</dbReference>
<dbReference type="Gene3D" id="3.40.50.2000">
    <property type="entry name" value="Glycogen Phosphorylase B"/>
    <property type="match status" value="2"/>
</dbReference>
<dbReference type="PANTHER" id="PTHR45947">
    <property type="entry name" value="SULFOQUINOVOSYL TRANSFERASE SQD2"/>
    <property type="match status" value="1"/>
</dbReference>
<evidence type="ECO:0000259" key="1">
    <source>
        <dbReference type="Pfam" id="PF00534"/>
    </source>
</evidence>
<gene>
    <name evidence="2" type="ORF">SAMN05216464_10297</name>
</gene>
<keyword evidence="3" id="KW-1185">Reference proteome</keyword>
<dbReference type="STRING" id="1391627.SAMN05216464_10297"/>
<protein>
    <submittedName>
        <fullName evidence="2">Glycosyl transferases group 1</fullName>
    </submittedName>
</protein>
<dbReference type="Pfam" id="PF00534">
    <property type="entry name" value="Glycos_transf_1"/>
    <property type="match status" value="1"/>
</dbReference>
<feature type="domain" description="Glycosyl transferase family 1" evidence="1">
    <location>
        <begin position="202"/>
        <end position="362"/>
    </location>
</feature>
<dbReference type="PANTHER" id="PTHR45947:SF3">
    <property type="entry name" value="SULFOQUINOVOSYL TRANSFERASE SQD2"/>
    <property type="match status" value="1"/>
</dbReference>
<dbReference type="CDD" id="cd03801">
    <property type="entry name" value="GT4_PimA-like"/>
    <property type="match status" value="1"/>
</dbReference>
<dbReference type="GO" id="GO:0016757">
    <property type="term" value="F:glycosyltransferase activity"/>
    <property type="evidence" value="ECO:0007669"/>
    <property type="project" value="InterPro"/>
</dbReference>
<dbReference type="EMBL" id="FNAI01000002">
    <property type="protein sequence ID" value="SDD62243.1"/>
    <property type="molecule type" value="Genomic_DNA"/>
</dbReference>
<dbReference type="InterPro" id="IPR050194">
    <property type="entry name" value="Glycosyltransferase_grp1"/>
</dbReference>
<reference evidence="2 3" key="1">
    <citation type="submission" date="2016-10" db="EMBL/GenBank/DDBJ databases">
        <authorList>
            <person name="de Groot N.N."/>
        </authorList>
    </citation>
    <scope>NUCLEOTIDE SEQUENCE [LARGE SCALE GENOMIC DNA]</scope>
    <source>
        <strain evidence="2 3">47C3B</strain>
    </source>
</reference>
<organism evidence="2 3">
    <name type="scientific">Mucilaginibacter pineti</name>
    <dbReference type="NCBI Taxonomy" id="1391627"/>
    <lineage>
        <taxon>Bacteria</taxon>
        <taxon>Pseudomonadati</taxon>
        <taxon>Bacteroidota</taxon>
        <taxon>Sphingobacteriia</taxon>
        <taxon>Sphingobacteriales</taxon>
        <taxon>Sphingobacteriaceae</taxon>
        <taxon>Mucilaginibacter</taxon>
    </lineage>
</organism>
<proteinExistence type="predicted"/>
<keyword evidence="2" id="KW-0808">Transferase</keyword>
<dbReference type="SUPFAM" id="SSF53756">
    <property type="entry name" value="UDP-Glycosyltransferase/glycogen phosphorylase"/>
    <property type="match status" value="1"/>
</dbReference>
<evidence type="ECO:0000313" key="2">
    <source>
        <dbReference type="EMBL" id="SDD62243.1"/>
    </source>
</evidence>
<dbReference type="AlphaFoldDB" id="A0A1G6W969"/>
<dbReference type="OrthoDB" id="596635at2"/>